<dbReference type="HOGENOM" id="CLU_076147_0_0_1"/>
<gene>
    <name evidence="7" type="ORF">SCLCIDRAFT_1213375</name>
</gene>
<keyword evidence="8" id="KW-1185">Reference proteome</keyword>
<reference evidence="8" key="2">
    <citation type="submission" date="2015-01" db="EMBL/GenBank/DDBJ databases">
        <title>Evolutionary Origins and Diversification of the Mycorrhizal Mutualists.</title>
        <authorList>
            <consortium name="DOE Joint Genome Institute"/>
            <consortium name="Mycorrhizal Genomics Consortium"/>
            <person name="Kohler A."/>
            <person name="Kuo A."/>
            <person name="Nagy L.G."/>
            <person name="Floudas D."/>
            <person name="Copeland A."/>
            <person name="Barry K.W."/>
            <person name="Cichocki N."/>
            <person name="Veneault-Fourrey C."/>
            <person name="LaButti K."/>
            <person name="Lindquist E.A."/>
            <person name="Lipzen A."/>
            <person name="Lundell T."/>
            <person name="Morin E."/>
            <person name="Murat C."/>
            <person name="Riley R."/>
            <person name="Ohm R."/>
            <person name="Sun H."/>
            <person name="Tunlid A."/>
            <person name="Henrissat B."/>
            <person name="Grigoriev I.V."/>
            <person name="Hibbett D.S."/>
            <person name="Martin F."/>
        </authorList>
    </citation>
    <scope>NUCLEOTIDE SEQUENCE [LARGE SCALE GENOMIC DNA]</scope>
    <source>
        <strain evidence="8">Foug A</strain>
    </source>
</reference>
<keyword evidence="5 6" id="KW-0472">Membrane</keyword>
<evidence type="ECO:0000313" key="7">
    <source>
        <dbReference type="EMBL" id="KIM64278.1"/>
    </source>
</evidence>
<feature type="transmembrane region" description="Helical" evidence="6">
    <location>
        <begin position="231"/>
        <end position="256"/>
    </location>
</feature>
<organism evidence="7 8">
    <name type="scientific">Scleroderma citrinum Foug A</name>
    <dbReference type="NCBI Taxonomy" id="1036808"/>
    <lineage>
        <taxon>Eukaryota</taxon>
        <taxon>Fungi</taxon>
        <taxon>Dikarya</taxon>
        <taxon>Basidiomycota</taxon>
        <taxon>Agaricomycotina</taxon>
        <taxon>Agaricomycetes</taxon>
        <taxon>Agaricomycetidae</taxon>
        <taxon>Boletales</taxon>
        <taxon>Sclerodermatineae</taxon>
        <taxon>Sclerodermataceae</taxon>
        <taxon>Scleroderma</taxon>
    </lineage>
</organism>
<evidence type="ECO:0000256" key="1">
    <source>
        <dbReference type="ARBA" id="ARBA00004141"/>
    </source>
</evidence>
<keyword evidence="3 6" id="KW-0812">Transmembrane</keyword>
<dbReference type="EMBL" id="KN822029">
    <property type="protein sequence ID" value="KIM64278.1"/>
    <property type="molecule type" value="Genomic_DNA"/>
</dbReference>
<feature type="transmembrane region" description="Helical" evidence="6">
    <location>
        <begin position="12"/>
        <end position="30"/>
    </location>
</feature>
<reference evidence="7 8" key="1">
    <citation type="submission" date="2014-04" db="EMBL/GenBank/DDBJ databases">
        <authorList>
            <consortium name="DOE Joint Genome Institute"/>
            <person name="Kuo A."/>
            <person name="Kohler A."/>
            <person name="Nagy L.G."/>
            <person name="Floudas D."/>
            <person name="Copeland A."/>
            <person name="Barry K.W."/>
            <person name="Cichocki N."/>
            <person name="Veneault-Fourrey C."/>
            <person name="LaButti K."/>
            <person name="Lindquist E.A."/>
            <person name="Lipzen A."/>
            <person name="Lundell T."/>
            <person name="Morin E."/>
            <person name="Murat C."/>
            <person name="Sun H."/>
            <person name="Tunlid A."/>
            <person name="Henrissat B."/>
            <person name="Grigoriev I.V."/>
            <person name="Hibbett D.S."/>
            <person name="Martin F."/>
            <person name="Nordberg H.P."/>
            <person name="Cantor M.N."/>
            <person name="Hua S.X."/>
        </authorList>
    </citation>
    <scope>NUCLEOTIDE SEQUENCE [LARGE SCALE GENOMIC DNA]</scope>
    <source>
        <strain evidence="7 8">Foug A</strain>
    </source>
</reference>
<dbReference type="PANTHER" id="PTHR30028:SF0">
    <property type="entry name" value="PROTEIN ALUMINUM SENSITIVE 3"/>
    <property type="match status" value="1"/>
</dbReference>
<evidence type="ECO:0000256" key="3">
    <source>
        <dbReference type="ARBA" id="ARBA00022692"/>
    </source>
</evidence>
<evidence type="ECO:0000256" key="6">
    <source>
        <dbReference type="SAM" id="Phobius"/>
    </source>
</evidence>
<feature type="transmembrane region" description="Helical" evidence="6">
    <location>
        <begin position="134"/>
        <end position="157"/>
    </location>
</feature>
<dbReference type="STRING" id="1036808.A0A0C2ZRW6"/>
<accession>A0A0C2ZRW6</accession>
<dbReference type="InParanoid" id="A0A0C2ZRW6"/>
<sequence length="318" mass="34276">MDGPPAEDSTHLTWANVALGFSFILFNAVISTSLNLGVGSSLVTSALRCIIQLAIMGLLLQRVFETNNPWGVAGIAFLLNFMGTIEAVANKSKKRFHNMFTLVLLSMLGSTIPVSIIGTRYAMAVEPFWKPPQYIPIVGMLCGNTVSGIVVAVAYVLKEIYDNRDKVEMYLAFGASRFEACTPIAREALRLALTPTINQMSVIGIISIPGMMTGAILGGSSVAQAAKLQMIIMFMISASAALASIVTTVSTLATVVDNEHRVRPDRVVVREHAVWRARDWLVSGAVGGIKAAGWTIFSCCRRKTRGENGHGETERLLG</sequence>
<evidence type="ECO:0000256" key="4">
    <source>
        <dbReference type="ARBA" id="ARBA00022989"/>
    </source>
</evidence>
<feature type="transmembrane region" description="Helical" evidence="6">
    <location>
        <begin position="200"/>
        <end position="219"/>
    </location>
</feature>
<feature type="transmembrane region" description="Helical" evidence="6">
    <location>
        <begin position="101"/>
        <end position="122"/>
    </location>
</feature>
<evidence type="ECO:0000256" key="2">
    <source>
        <dbReference type="ARBA" id="ARBA00005268"/>
    </source>
</evidence>
<evidence type="ECO:0000256" key="5">
    <source>
        <dbReference type="ARBA" id="ARBA00023136"/>
    </source>
</evidence>
<comment type="similarity">
    <text evidence="2">Belongs to the UPF0014 family.</text>
</comment>
<dbReference type="GO" id="GO:0005886">
    <property type="term" value="C:plasma membrane"/>
    <property type="evidence" value="ECO:0007669"/>
    <property type="project" value="TreeGrafter"/>
</dbReference>
<evidence type="ECO:0000313" key="8">
    <source>
        <dbReference type="Proteomes" id="UP000053989"/>
    </source>
</evidence>
<feature type="transmembrane region" description="Helical" evidence="6">
    <location>
        <begin position="70"/>
        <end position="89"/>
    </location>
</feature>
<dbReference type="InterPro" id="IPR005226">
    <property type="entry name" value="UPF0014_fam"/>
</dbReference>
<feature type="transmembrane region" description="Helical" evidence="6">
    <location>
        <begin position="42"/>
        <end position="64"/>
    </location>
</feature>
<dbReference type="Proteomes" id="UP000053989">
    <property type="component" value="Unassembled WGS sequence"/>
</dbReference>
<dbReference type="Pfam" id="PF03649">
    <property type="entry name" value="UPF0014"/>
    <property type="match status" value="1"/>
</dbReference>
<proteinExistence type="inferred from homology"/>
<keyword evidence="4 6" id="KW-1133">Transmembrane helix</keyword>
<comment type="subcellular location">
    <subcellularLocation>
        <location evidence="1">Membrane</location>
        <topology evidence="1">Multi-pass membrane protein</topology>
    </subcellularLocation>
</comment>
<dbReference type="OrthoDB" id="432685at2759"/>
<dbReference type="PANTHER" id="PTHR30028">
    <property type="entry name" value="UPF0014 INNER MEMBRANE PROTEIN YBBM-RELATED"/>
    <property type="match status" value="1"/>
</dbReference>
<protein>
    <submittedName>
        <fullName evidence="7">Uncharacterized protein</fullName>
    </submittedName>
</protein>
<dbReference type="AlphaFoldDB" id="A0A0C2ZRW6"/>
<name>A0A0C2ZRW6_9AGAM</name>